<dbReference type="GeneID" id="68693565"/>
<dbReference type="AlphaFoldDB" id="A0A4D6GVF6"/>
<evidence type="ECO:0000313" key="4">
    <source>
        <dbReference type="Proteomes" id="UP000323075"/>
    </source>
</evidence>
<dbReference type="InterPro" id="IPR055927">
    <property type="entry name" value="DUF7504"/>
</dbReference>
<evidence type="ECO:0000313" key="1">
    <source>
        <dbReference type="EMBL" id="QCC44468.1"/>
    </source>
</evidence>
<dbReference type="EMBL" id="CP038631">
    <property type="protein sequence ID" value="QCC44468.1"/>
    <property type="molecule type" value="Genomic_DNA"/>
</dbReference>
<dbReference type="Proteomes" id="UP000323075">
    <property type="component" value="Unassembled WGS sequence"/>
</dbReference>
<dbReference type="InterPro" id="IPR027417">
    <property type="entry name" value="P-loop_NTPase"/>
</dbReference>
<sequence>MPYDATGVLPRPLPQEIDDGTNLLVSGPAMSGTRTLLFELVARGEPDGEGAVLTTSTDPAETVIDDYEAIRGGDSAFRHVIDCVSTQSGSASPAPGVHHVSSPSDLTGIGIEFSGVAEAAEAAGVDRLRVGFDSLSPVLMYVDVQRLFRFLHVFTSQIQSQGWLGVFAIDPESQDDQTITTLSQLFDGVLEVRLHDGTQEVRLRGLADAPTDWLPVAGVRQ</sequence>
<evidence type="ECO:0000313" key="2">
    <source>
        <dbReference type="EMBL" id="TYO76484.1"/>
    </source>
</evidence>
<organism evidence="1 3">
    <name type="scientific">Halobacterium salinarum (strain ATCC 33171 / DSM 3754 / JCM 8978 / NBRC 102687 / NCIMB 764 / 91-R6)</name>
    <dbReference type="NCBI Taxonomy" id="2597657"/>
    <lineage>
        <taxon>Archaea</taxon>
        <taxon>Methanobacteriati</taxon>
        <taxon>Methanobacteriota</taxon>
        <taxon>Stenosarchaea group</taxon>
        <taxon>Halobacteria</taxon>
        <taxon>Halobacteriales</taxon>
        <taxon>Halobacteriaceae</taxon>
        <taxon>Halobacterium</taxon>
    </lineage>
</organism>
<name>A0A4D6GVF6_HALS9</name>
<dbReference type="Gene3D" id="3.40.50.300">
    <property type="entry name" value="P-loop containing nucleotide triphosphate hydrolases"/>
    <property type="match status" value="1"/>
</dbReference>
<dbReference type="RefSeq" id="WP_010902481.1">
    <property type="nucleotide sequence ID" value="NZ_VRYN01000002.1"/>
</dbReference>
<dbReference type="Pfam" id="PF24336">
    <property type="entry name" value="DUF7504"/>
    <property type="match status" value="1"/>
</dbReference>
<reference evidence="1" key="3">
    <citation type="journal article" name="MicrobiologyOpen">
        <title>Whole-genome comparison between the type strain of Halobacterium salinarum (DSM 3754(T)) and the laboratory strains R1 and NRC-1.</title>
        <authorList>
            <person name="Pfeiffer F."/>
            <person name="Losensky G."/>
            <person name="Marchfelder A."/>
            <person name="Habermann B."/>
            <person name="Dyall-Smith M."/>
        </authorList>
    </citation>
    <scope>NUCLEOTIDE SEQUENCE</scope>
    <source>
        <strain evidence="1">91-R6</strain>
    </source>
</reference>
<dbReference type="Proteomes" id="UP000296216">
    <property type="component" value="Chromosome"/>
</dbReference>
<accession>A0A4D6GVF6</accession>
<protein>
    <submittedName>
        <fullName evidence="2">RecA-superfamily ATPase, KaiC/GvpD/RAD55 family</fullName>
    </submittedName>
</protein>
<proteinExistence type="predicted"/>
<evidence type="ECO:0000313" key="3">
    <source>
        <dbReference type="Proteomes" id="UP000296216"/>
    </source>
</evidence>
<reference evidence="1 3" key="1">
    <citation type="journal article" date="2019" name="Microbiol. Resour. Announc.">
        <title>The Genome Sequence of the Halobacterium salinarum Type Strain Is Closely Related to That of Laboratory Strains NRC-1 and R1.</title>
        <authorList>
            <person name="Pfeiffer F."/>
            <person name="Marchfelder A."/>
            <person name="Habermann B."/>
            <person name="Dyall-Smith M.L."/>
        </authorList>
    </citation>
    <scope>NUCLEOTIDE SEQUENCE [LARGE SCALE GENOMIC DNA]</scope>
    <source>
        <strain evidence="1">91-R6</strain>
        <strain evidence="3">ATCC 33171 / DSM 3754 / JCM 8978 / NBRC 102687 / NCIMB 764 / 91-R6</strain>
    </source>
</reference>
<reference evidence="2 4" key="2">
    <citation type="submission" date="2019-07" db="EMBL/GenBank/DDBJ databases">
        <title>Genomic Encyclopedia of Archaeal and Bacterial Type Strains, Phase II (KMG-II): from individual species to whole genera.</title>
        <authorList>
            <person name="Goeker M."/>
        </authorList>
    </citation>
    <scope>NUCLEOTIDE SEQUENCE [LARGE SCALE GENOMIC DNA]</scope>
    <source>
        <strain evidence="2 4">DSM 3754</strain>
    </source>
</reference>
<gene>
    <name evidence="2" type="ORF">APQ99_01121</name>
    <name evidence="1" type="ORF">HBSAL_03720</name>
</gene>
<dbReference type="EMBL" id="VRYN01000002">
    <property type="protein sequence ID" value="TYO76484.1"/>
    <property type="molecule type" value="Genomic_DNA"/>
</dbReference>